<keyword evidence="3 6" id="KW-0731">Sigma factor</keyword>
<dbReference type="RefSeq" id="WP_068812582.1">
    <property type="nucleotide sequence ID" value="NZ_BMIY01000001.1"/>
</dbReference>
<dbReference type="FunFam" id="1.10.1740.10:FF:000002">
    <property type="entry name" value="RNA polymerase sigma factor FliA"/>
    <property type="match status" value="1"/>
</dbReference>
<feature type="region of interest" description="Sigma-70 factor domain-4" evidence="6">
    <location>
        <begin position="190"/>
        <end position="238"/>
    </location>
</feature>
<dbReference type="InterPro" id="IPR013325">
    <property type="entry name" value="RNA_pol_sigma_r2"/>
</dbReference>
<comment type="subcellular location">
    <subcellularLocation>
        <location evidence="6">Cytoplasm</location>
    </subcellularLocation>
</comment>
<reference evidence="8" key="1">
    <citation type="journal article" date="2014" name="Int. J. Syst. Evol. Microbiol.">
        <title>Complete genome sequence of Corynebacterium casei LMG S-19264T (=DSM 44701T), isolated from a smear-ripened cheese.</title>
        <authorList>
            <consortium name="US DOE Joint Genome Institute (JGI-PGF)"/>
            <person name="Walter F."/>
            <person name="Albersmeier A."/>
            <person name="Kalinowski J."/>
            <person name="Ruckert C."/>
        </authorList>
    </citation>
    <scope>NUCLEOTIDE SEQUENCE</scope>
    <source>
        <strain evidence="8">CGMCC 1.15425</strain>
    </source>
</reference>
<dbReference type="InterPro" id="IPR007624">
    <property type="entry name" value="RNA_pol_sigma70_r3"/>
</dbReference>
<keyword evidence="4 6" id="KW-0238">DNA-binding</keyword>
<dbReference type="EMBL" id="BMIY01000001">
    <property type="protein sequence ID" value="GGG48554.1"/>
    <property type="molecule type" value="Genomic_DNA"/>
</dbReference>
<dbReference type="OrthoDB" id="9799825at2"/>
<dbReference type="InterPro" id="IPR012845">
    <property type="entry name" value="RNA_pol_sigma_FliA_WhiG"/>
</dbReference>
<feature type="domain" description="RNA polymerase sigma-70" evidence="7">
    <location>
        <begin position="48"/>
        <end position="61"/>
    </location>
</feature>
<dbReference type="InterPro" id="IPR014284">
    <property type="entry name" value="RNA_pol_sigma-70_dom"/>
</dbReference>
<dbReference type="PANTHER" id="PTHR30385:SF7">
    <property type="entry name" value="RNA POLYMERASE SIGMA FACTOR FLIA"/>
    <property type="match status" value="1"/>
</dbReference>
<dbReference type="NCBIfam" id="TIGR02937">
    <property type="entry name" value="sigma70-ECF"/>
    <property type="match status" value="1"/>
</dbReference>
<keyword evidence="9" id="KW-1185">Reference proteome</keyword>
<dbReference type="InterPro" id="IPR007630">
    <property type="entry name" value="RNA_pol_sigma70_r4"/>
</dbReference>
<dbReference type="NCBIfam" id="NF005413">
    <property type="entry name" value="PRK06986.1"/>
    <property type="match status" value="1"/>
</dbReference>
<dbReference type="HAMAP" id="MF_00962">
    <property type="entry name" value="Sigma70_FliA"/>
    <property type="match status" value="1"/>
</dbReference>
<accession>A0A917GJD2</accession>
<comment type="caution">
    <text evidence="6">Lacks conserved residue(s) required for the propagation of feature annotation.</text>
</comment>
<evidence type="ECO:0000256" key="5">
    <source>
        <dbReference type="ARBA" id="ARBA00023163"/>
    </source>
</evidence>
<evidence type="ECO:0000256" key="3">
    <source>
        <dbReference type="ARBA" id="ARBA00023082"/>
    </source>
</evidence>
<comment type="caution">
    <text evidence="8">The sequence shown here is derived from an EMBL/GenBank/DDBJ whole genome shotgun (WGS) entry which is preliminary data.</text>
</comment>
<dbReference type="Pfam" id="PF04545">
    <property type="entry name" value="Sigma70_r4"/>
    <property type="match status" value="1"/>
</dbReference>
<dbReference type="GO" id="GO:0006352">
    <property type="term" value="P:DNA-templated transcription initiation"/>
    <property type="evidence" value="ECO:0007669"/>
    <property type="project" value="UniProtKB-UniRule"/>
</dbReference>
<dbReference type="AlphaFoldDB" id="A0A917GJD2"/>
<organism evidence="8 9">
    <name type="scientific">Pseudohongiella nitratireducens</name>
    <dbReference type="NCBI Taxonomy" id="1768907"/>
    <lineage>
        <taxon>Bacteria</taxon>
        <taxon>Pseudomonadati</taxon>
        <taxon>Pseudomonadota</taxon>
        <taxon>Gammaproteobacteria</taxon>
        <taxon>Pseudomonadales</taxon>
        <taxon>Pseudohongiellaceae</taxon>
        <taxon>Pseudohongiella</taxon>
    </lineage>
</organism>
<keyword evidence="5 6" id="KW-0804">Transcription</keyword>
<dbReference type="PANTHER" id="PTHR30385">
    <property type="entry name" value="SIGMA FACTOR F FLAGELLAR"/>
    <property type="match status" value="1"/>
</dbReference>
<dbReference type="PRINTS" id="PR00046">
    <property type="entry name" value="SIGMA70FCT"/>
</dbReference>
<evidence type="ECO:0000256" key="4">
    <source>
        <dbReference type="ARBA" id="ARBA00023125"/>
    </source>
</evidence>
<dbReference type="FunFam" id="1.20.140.160:FF:000001">
    <property type="entry name" value="RNA polymerase sigma factor FliA"/>
    <property type="match status" value="1"/>
</dbReference>
<keyword evidence="1 6" id="KW-0963">Cytoplasm</keyword>
<dbReference type="InterPro" id="IPR000943">
    <property type="entry name" value="RNA_pol_sigma70"/>
</dbReference>
<sequence length="245" mass="27035">MTMTSGATLYQNVQSANADELVTLHAPLVKRIAHHLLMRMPSSVQLDDLIQSGMIGLIEAARKYDVSKGASFETYAGIRIRGAMLDEIRRGDWAPRSVHRKFRQVADAVKTVEARTGTDARDQEVADEMGIDLESYYAILQDASGSRLFSFDDLTDTGAEESIPDALNGEVSGPSEALQADAFRDHLAGAIELLPEREKLVLSLYYDDELNLKEIGKVLGVSESRVSQIHSQAAARLRSRLKDWS</sequence>
<keyword evidence="2 6" id="KW-0805">Transcription regulation</keyword>
<dbReference type="CDD" id="cd06171">
    <property type="entry name" value="Sigma70_r4"/>
    <property type="match status" value="1"/>
</dbReference>
<comment type="function">
    <text evidence="6">Sigma factors are initiation factors that promote the attachment of RNA polymerase to specific initiation sites and are then released. This sigma factor controls the expression of flagella-related genes.</text>
</comment>
<dbReference type="GO" id="GO:0005737">
    <property type="term" value="C:cytoplasm"/>
    <property type="evidence" value="ECO:0007669"/>
    <property type="project" value="UniProtKB-SubCell"/>
</dbReference>
<feature type="short sequence motif" description="Interaction with polymerase core subunit RpoC" evidence="6">
    <location>
        <begin position="48"/>
        <end position="51"/>
    </location>
</feature>
<dbReference type="GO" id="GO:0003899">
    <property type="term" value="F:DNA-directed RNA polymerase activity"/>
    <property type="evidence" value="ECO:0007669"/>
    <property type="project" value="InterPro"/>
</dbReference>
<dbReference type="InterPro" id="IPR013324">
    <property type="entry name" value="RNA_pol_sigma_r3/r4-like"/>
</dbReference>
<proteinExistence type="inferred from homology"/>
<dbReference type="PIRSF" id="PIRSF000770">
    <property type="entry name" value="RNA_pol_sigma-SigE/K"/>
    <property type="match status" value="1"/>
</dbReference>
<reference evidence="8" key="2">
    <citation type="submission" date="2020-09" db="EMBL/GenBank/DDBJ databases">
        <authorList>
            <person name="Sun Q."/>
            <person name="Zhou Y."/>
        </authorList>
    </citation>
    <scope>NUCLEOTIDE SEQUENCE</scope>
    <source>
        <strain evidence="8">CGMCC 1.15425</strain>
    </source>
</reference>
<name>A0A917GJD2_9GAMM</name>
<evidence type="ECO:0000256" key="2">
    <source>
        <dbReference type="ARBA" id="ARBA00023015"/>
    </source>
</evidence>
<dbReference type="Gene3D" id="1.20.140.160">
    <property type="match status" value="1"/>
</dbReference>
<dbReference type="GO" id="GO:0003677">
    <property type="term" value="F:DNA binding"/>
    <property type="evidence" value="ECO:0007669"/>
    <property type="project" value="UniProtKB-UniRule"/>
</dbReference>
<evidence type="ECO:0000259" key="7">
    <source>
        <dbReference type="PROSITE" id="PS00715"/>
    </source>
</evidence>
<dbReference type="InterPro" id="IPR007627">
    <property type="entry name" value="RNA_pol_sigma70_r2"/>
</dbReference>
<evidence type="ECO:0000313" key="8">
    <source>
        <dbReference type="EMBL" id="GGG48554.1"/>
    </source>
</evidence>
<dbReference type="Proteomes" id="UP000627715">
    <property type="component" value="Unassembled WGS sequence"/>
</dbReference>
<dbReference type="InterPro" id="IPR028617">
    <property type="entry name" value="Sigma70_FliA"/>
</dbReference>
<dbReference type="PROSITE" id="PS00715">
    <property type="entry name" value="SIGMA70_1"/>
    <property type="match status" value="1"/>
</dbReference>
<dbReference type="Pfam" id="PF04542">
    <property type="entry name" value="Sigma70_r2"/>
    <property type="match status" value="1"/>
</dbReference>
<evidence type="ECO:0000256" key="1">
    <source>
        <dbReference type="ARBA" id="ARBA00022490"/>
    </source>
</evidence>
<feature type="DNA-binding region" description="H-T-H motif" evidence="6">
    <location>
        <begin position="212"/>
        <end position="231"/>
    </location>
</feature>
<gene>
    <name evidence="6 8" type="primary">fliA</name>
    <name evidence="8" type="ORF">GCM10011403_02040</name>
</gene>
<comment type="similarity">
    <text evidence="6">Belongs to the sigma-70 factor family. FliA subfamily.</text>
</comment>
<dbReference type="Gene3D" id="1.10.1740.10">
    <property type="match status" value="1"/>
</dbReference>
<evidence type="ECO:0000256" key="6">
    <source>
        <dbReference type="HAMAP-Rule" id="MF_00962"/>
    </source>
</evidence>
<evidence type="ECO:0000313" key="9">
    <source>
        <dbReference type="Proteomes" id="UP000627715"/>
    </source>
</evidence>
<dbReference type="SUPFAM" id="SSF88946">
    <property type="entry name" value="Sigma2 domain of RNA polymerase sigma factors"/>
    <property type="match status" value="1"/>
</dbReference>
<dbReference type="Pfam" id="PF04539">
    <property type="entry name" value="Sigma70_r3"/>
    <property type="match status" value="1"/>
</dbReference>
<protein>
    <recommendedName>
        <fullName evidence="6">RNA polymerase sigma factor FliA</fullName>
    </recommendedName>
    <alternativeName>
        <fullName evidence="6">RNA polymerase sigma factor for flagellar operon</fullName>
    </alternativeName>
    <alternativeName>
        <fullName evidence="6">Sigma F</fullName>
    </alternativeName>
    <alternativeName>
        <fullName evidence="6">Sigma-28</fullName>
    </alternativeName>
</protein>
<dbReference type="SUPFAM" id="SSF88659">
    <property type="entry name" value="Sigma3 and sigma4 domains of RNA polymerase sigma factors"/>
    <property type="match status" value="2"/>
</dbReference>
<feature type="region of interest" description="Sigma-70 factor domain-2" evidence="6">
    <location>
        <begin position="21"/>
        <end position="93"/>
    </location>
</feature>
<dbReference type="GO" id="GO:0016987">
    <property type="term" value="F:sigma factor activity"/>
    <property type="evidence" value="ECO:0007669"/>
    <property type="project" value="UniProtKB-UniRule"/>
</dbReference>
<dbReference type="NCBIfam" id="TIGR02479">
    <property type="entry name" value="FliA_WhiG"/>
    <property type="match status" value="1"/>
</dbReference>